<dbReference type="OrthoDB" id="510842at2"/>
<dbReference type="GO" id="GO:0030077">
    <property type="term" value="C:plasma membrane light-harvesting complex"/>
    <property type="evidence" value="ECO:0007669"/>
    <property type="project" value="InterPro"/>
</dbReference>
<evidence type="ECO:0000313" key="3">
    <source>
        <dbReference type="EMBL" id="ADI65898.1"/>
    </source>
</evidence>
<dbReference type="Gene3D" id="3.90.50.10">
    <property type="entry name" value="Photosynthetic Reaction Center, subunit H, domain 2"/>
    <property type="match status" value="1"/>
</dbReference>
<dbReference type="AlphaFoldDB" id="D7DXS2"/>
<organism evidence="3 4">
    <name type="scientific">Nostoc azollae (strain 0708)</name>
    <name type="common">Anabaena azollae (strain 0708)</name>
    <dbReference type="NCBI Taxonomy" id="551115"/>
    <lineage>
        <taxon>Bacteria</taxon>
        <taxon>Bacillati</taxon>
        <taxon>Cyanobacteriota</taxon>
        <taxon>Cyanophyceae</taxon>
        <taxon>Nostocales</taxon>
        <taxon>Nostocaceae</taxon>
        <taxon>Trichormus</taxon>
    </lineage>
</organism>
<evidence type="ECO:0008006" key="5">
    <source>
        <dbReference type="Google" id="ProtNLM"/>
    </source>
</evidence>
<protein>
    <recommendedName>
        <fullName evidence="5">PRC-barrel domain protein</fullName>
    </recommendedName>
</protein>
<dbReference type="InterPro" id="IPR014747">
    <property type="entry name" value="Bac_photo_RC_H_C"/>
</dbReference>
<reference evidence="3 4" key="1">
    <citation type="journal article" date="2010" name="PLoS ONE">
        <title>Genome erosion in a nitrogen-fixing vertically transmitted endosymbiotic multicellular cyanobacterium.</title>
        <authorList>
            <person name="Ran L."/>
            <person name="Larsson J."/>
            <person name="Vigil-Stenman T."/>
            <person name="Nylander J.A."/>
            <person name="Ininbergs K."/>
            <person name="Zheng W.W."/>
            <person name="Lapidus A."/>
            <person name="Lowry S."/>
            <person name="Haselkorn R."/>
            <person name="Bergman B."/>
        </authorList>
    </citation>
    <scope>NUCLEOTIDE SEQUENCE [LARGE SCALE GENOMIC DNA]</scope>
    <source>
        <strain evidence="3 4">0708</strain>
    </source>
</reference>
<accession>D7DXS2</accession>
<dbReference type="STRING" id="551115.Aazo_4688"/>
<evidence type="ECO:0000313" key="4">
    <source>
        <dbReference type="Proteomes" id="UP000001511"/>
    </source>
</evidence>
<sequence length="280" mass="32457">MPLYKLETYDPNYRETFGGDDVRTLHLYTEGGVEVGAVDDVLVDDNGRFRYLVIDTSLDSVGKKILLPIGLARINYPAKCVYVDGLSKQQVEQLPEYQEHIIVDEEFEEKVRNVYRSPISSINYSRENYTYEQEPSLYGLNQQYHQTLRLYEERLIADKHRIKTGEVAVGKHIETETARVRVPIQKERIVIDRVQATATSTVVDPNEIKFQEGEVARIEVYQETPEIHKETFVREEVRVRKMVDRDMVEAEDIIRREELDINTSGDFNLREHGVGSDQSS</sequence>
<dbReference type="Pfam" id="PF09557">
    <property type="entry name" value="DUF2382"/>
    <property type="match status" value="1"/>
</dbReference>
<dbReference type="NCBIfam" id="TIGR02271">
    <property type="entry name" value="YsnF/AvaK domain"/>
    <property type="match status" value="1"/>
</dbReference>
<dbReference type="SUPFAM" id="SSF50346">
    <property type="entry name" value="PRC-barrel domain"/>
    <property type="match status" value="1"/>
</dbReference>
<dbReference type="InterPro" id="IPR027275">
    <property type="entry name" value="PRC-brl_dom"/>
</dbReference>
<dbReference type="Pfam" id="PF05239">
    <property type="entry name" value="PRC"/>
    <property type="match status" value="1"/>
</dbReference>
<dbReference type="PANTHER" id="PTHR38463:SF1">
    <property type="entry name" value="STRESS RESPONSE PROTEIN YSNF"/>
    <property type="match status" value="1"/>
</dbReference>
<feature type="domain" description="DUF2382" evidence="2">
    <location>
        <begin position="148"/>
        <end position="261"/>
    </location>
</feature>
<dbReference type="EMBL" id="CP002059">
    <property type="protein sequence ID" value="ADI65898.1"/>
    <property type="molecule type" value="Genomic_DNA"/>
</dbReference>
<dbReference type="InterPro" id="IPR019060">
    <property type="entry name" value="DUF2382"/>
</dbReference>
<dbReference type="Proteomes" id="UP000001511">
    <property type="component" value="Chromosome"/>
</dbReference>
<keyword evidence="4" id="KW-1185">Reference proteome</keyword>
<evidence type="ECO:0000259" key="2">
    <source>
        <dbReference type="Pfam" id="PF09557"/>
    </source>
</evidence>
<dbReference type="eggNOG" id="COG3861">
    <property type="taxonomic scope" value="Bacteria"/>
</dbReference>
<dbReference type="RefSeq" id="WP_013192908.1">
    <property type="nucleotide sequence ID" value="NC_014248.1"/>
</dbReference>
<proteinExistence type="predicted"/>
<dbReference type="PANTHER" id="PTHR38463">
    <property type="entry name" value="STRESS RESPONSE PROTEIN YSNF"/>
    <property type="match status" value="1"/>
</dbReference>
<name>D7DXS2_NOSA0</name>
<gene>
    <name evidence="3" type="ordered locus">Aazo_4688</name>
</gene>
<dbReference type="GO" id="GO:0019684">
    <property type="term" value="P:photosynthesis, light reaction"/>
    <property type="evidence" value="ECO:0007669"/>
    <property type="project" value="InterPro"/>
</dbReference>
<feature type="domain" description="PRC-barrel" evidence="1">
    <location>
        <begin position="16"/>
        <end position="89"/>
    </location>
</feature>
<dbReference type="HOGENOM" id="CLU_079871_0_0_3"/>
<dbReference type="InterPro" id="IPR011033">
    <property type="entry name" value="PRC_barrel-like_sf"/>
</dbReference>
<dbReference type="InterPro" id="IPR052967">
    <property type="entry name" value="Stress_Response_Assoc"/>
</dbReference>
<evidence type="ECO:0000259" key="1">
    <source>
        <dbReference type="Pfam" id="PF05239"/>
    </source>
</evidence>
<dbReference type="KEGG" id="naz:Aazo_4688"/>